<keyword evidence="4" id="KW-0804">Transcription</keyword>
<evidence type="ECO:0000256" key="1">
    <source>
        <dbReference type="ARBA" id="ARBA00004123"/>
    </source>
</evidence>
<dbReference type="PANTHER" id="PTHR31282">
    <property type="entry name" value="WRKY TRANSCRIPTION FACTOR 21-RELATED"/>
    <property type="match status" value="1"/>
</dbReference>
<dbReference type="AlphaFoldDB" id="A0A3G5BMH8"/>
<dbReference type="EMBL" id="MH054910">
    <property type="protein sequence ID" value="AYW01724.1"/>
    <property type="molecule type" value="mRNA"/>
</dbReference>
<evidence type="ECO:0000313" key="8">
    <source>
        <dbReference type="EMBL" id="AYW01724.1"/>
    </source>
</evidence>
<dbReference type="Pfam" id="PF03106">
    <property type="entry name" value="WRKY"/>
    <property type="match status" value="1"/>
</dbReference>
<dbReference type="Gene3D" id="2.20.25.80">
    <property type="entry name" value="WRKY domain"/>
    <property type="match status" value="1"/>
</dbReference>
<keyword evidence="2" id="KW-0805">Transcription regulation</keyword>
<dbReference type="InterPro" id="IPR044810">
    <property type="entry name" value="WRKY_plant"/>
</dbReference>
<dbReference type="InterPro" id="IPR036576">
    <property type="entry name" value="WRKY_dom_sf"/>
</dbReference>
<accession>A0A3G5BMH8</accession>
<feature type="compositionally biased region" description="Polar residues" evidence="6">
    <location>
        <begin position="86"/>
        <end position="95"/>
    </location>
</feature>
<reference evidence="8" key="1">
    <citation type="submission" date="2018-03" db="EMBL/GenBank/DDBJ databases">
        <title>Persimmon fruit postdeastringency.</title>
        <authorList>
            <person name="Zhu Q."/>
            <person name="Yin X."/>
        </authorList>
    </citation>
    <scope>NUCLEOTIDE SEQUENCE</scope>
</reference>
<dbReference type="SMART" id="SM00774">
    <property type="entry name" value="WRKY"/>
    <property type="match status" value="1"/>
</dbReference>
<dbReference type="GO" id="GO:0043565">
    <property type="term" value="F:sequence-specific DNA binding"/>
    <property type="evidence" value="ECO:0007669"/>
    <property type="project" value="InterPro"/>
</dbReference>
<evidence type="ECO:0000256" key="4">
    <source>
        <dbReference type="ARBA" id="ARBA00023163"/>
    </source>
</evidence>
<dbReference type="PROSITE" id="PS50811">
    <property type="entry name" value="WRKY"/>
    <property type="match status" value="1"/>
</dbReference>
<evidence type="ECO:0000256" key="2">
    <source>
        <dbReference type="ARBA" id="ARBA00023015"/>
    </source>
</evidence>
<organism evidence="8">
    <name type="scientific">Diospyros kaki</name>
    <name type="common">Kaki persimmon</name>
    <name type="synonym">Diospyros chinensis</name>
    <dbReference type="NCBI Taxonomy" id="35925"/>
    <lineage>
        <taxon>Eukaryota</taxon>
        <taxon>Viridiplantae</taxon>
        <taxon>Streptophyta</taxon>
        <taxon>Embryophyta</taxon>
        <taxon>Tracheophyta</taxon>
        <taxon>Spermatophyta</taxon>
        <taxon>Magnoliopsida</taxon>
        <taxon>eudicotyledons</taxon>
        <taxon>Gunneridae</taxon>
        <taxon>Pentapetalae</taxon>
        <taxon>asterids</taxon>
        <taxon>Ericales</taxon>
        <taxon>Ebenaceae</taxon>
        <taxon>Diospyros</taxon>
    </lineage>
</organism>
<keyword evidence="3" id="KW-0238">DNA-binding</keyword>
<comment type="subcellular location">
    <subcellularLocation>
        <location evidence="1">Nucleus</location>
    </subcellularLocation>
</comment>
<name>A0A3G5BMH8_DIOKA</name>
<dbReference type="SUPFAM" id="SSF118290">
    <property type="entry name" value="WRKY DNA-binding domain"/>
    <property type="match status" value="1"/>
</dbReference>
<dbReference type="GO" id="GO:0003700">
    <property type="term" value="F:DNA-binding transcription factor activity"/>
    <property type="evidence" value="ECO:0007669"/>
    <property type="project" value="InterPro"/>
</dbReference>
<dbReference type="GO" id="GO:0005634">
    <property type="term" value="C:nucleus"/>
    <property type="evidence" value="ECO:0007669"/>
    <property type="project" value="UniProtKB-SubCell"/>
</dbReference>
<sequence length="311" mass="34008">MGTLLPGKSCGTRRRAVEKLVQGRDLAGQLQILLEKPAGGCGSVSAEELVVKILATFTETLSVLEFCDSGEDSQFPAATPVGSPSFGDQASVDSGESSKRPAAAKDRRGCYKRRKTADSWTKISNSAQDGYAWRKYGQKEILNADFPRCYYRCTHKPDLGCKATKQVQKIQEDPIIYQSTYFGHHTCGNTAQRSASQDISDDHSDPARSFILEFEPKGQISEDPPHGHGLSNFPVPVKVEEPKIKVSSSLGSIQLQDLFLMPSLEGTVKFSEHEDVISSNVYSSASTGSEGLVDDMNYLIDVDGDDFWELP</sequence>
<proteinExistence type="evidence at transcript level"/>
<evidence type="ECO:0000259" key="7">
    <source>
        <dbReference type="PROSITE" id="PS50811"/>
    </source>
</evidence>
<dbReference type="InterPro" id="IPR003657">
    <property type="entry name" value="WRKY_dom"/>
</dbReference>
<feature type="region of interest" description="Disordered" evidence="6">
    <location>
        <begin position="77"/>
        <end position="110"/>
    </location>
</feature>
<feature type="compositionally biased region" description="Basic and acidic residues" evidence="6">
    <location>
        <begin position="96"/>
        <end position="109"/>
    </location>
</feature>
<keyword evidence="5" id="KW-0539">Nucleus</keyword>
<protein>
    <submittedName>
        <fullName evidence="8">Persimmon protein WRKY7</fullName>
    </submittedName>
</protein>
<evidence type="ECO:0000256" key="3">
    <source>
        <dbReference type="ARBA" id="ARBA00023125"/>
    </source>
</evidence>
<evidence type="ECO:0000256" key="6">
    <source>
        <dbReference type="SAM" id="MobiDB-lite"/>
    </source>
</evidence>
<evidence type="ECO:0000256" key="5">
    <source>
        <dbReference type="ARBA" id="ARBA00023242"/>
    </source>
</evidence>
<feature type="domain" description="WRKY" evidence="7">
    <location>
        <begin position="129"/>
        <end position="185"/>
    </location>
</feature>